<comment type="caution">
    <text evidence="2">The sequence shown here is derived from an EMBL/GenBank/DDBJ whole genome shotgun (WGS) entry which is preliminary data.</text>
</comment>
<keyword evidence="1" id="KW-0472">Membrane</keyword>
<protein>
    <recommendedName>
        <fullName evidence="4">Photosystem I assembly protein Ycf4</fullName>
    </recommendedName>
</protein>
<evidence type="ECO:0000256" key="1">
    <source>
        <dbReference type="SAM" id="Phobius"/>
    </source>
</evidence>
<dbReference type="AlphaFoldDB" id="A0A840ERK2"/>
<feature type="transmembrane region" description="Helical" evidence="1">
    <location>
        <begin position="12"/>
        <end position="36"/>
    </location>
</feature>
<name>A0A840ERK2_9FLAO</name>
<gene>
    <name evidence="2" type="ORF">GGR32_001902</name>
</gene>
<accession>A0A840ERK2</accession>
<evidence type="ECO:0000313" key="2">
    <source>
        <dbReference type="EMBL" id="MBB4119600.1"/>
    </source>
</evidence>
<evidence type="ECO:0008006" key="4">
    <source>
        <dbReference type="Google" id="ProtNLM"/>
    </source>
</evidence>
<dbReference type="EMBL" id="JACIFO010000007">
    <property type="protein sequence ID" value="MBB4119600.1"/>
    <property type="molecule type" value="Genomic_DNA"/>
</dbReference>
<dbReference type="Proteomes" id="UP000553034">
    <property type="component" value="Unassembled WGS sequence"/>
</dbReference>
<keyword evidence="1" id="KW-0812">Transmembrane</keyword>
<organism evidence="2 3">
    <name type="scientific">Mesonia hippocampi</name>
    <dbReference type="NCBI Taxonomy" id="1628250"/>
    <lineage>
        <taxon>Bacteria</taxon>
        <taxon>Pseudomonadati</taxon>
        <taxon>Bacteroidota</taxon>
        <taxon>Flavobacteriia</taxon>
        <taxon>Flavobacteriales</taxon>
        <taxon>Flavobacteriaceae</taxon>
        <taxon>Mesonia</taxon>
    </lineage>
</organism>
<feature type="transmembrane region" description="Helical" evidence="1">
    <location>
        <begin position="42"/>
        <end position="65"/>
    </location>
</feature>
<dbReference type="RefSeq" id="WP_183477945.1">
    <property type="nucleotide sequence ID" value="NZ_JACIFO010000007.1"/>
</dbReference>
<keyword evidence="3" id="KW-1185">Reference proteome</keyword>
<proteinExistence type="predicted"/>
<reference evidence="2 3" key="1">
    <citation type="submission" date="2020-08" db="EMBL/GenBank/DDBJ databases">
        <title>Genomic Encyclopedia of Type Strains, Phase IV (KMG-IV): sequencing the most valuable type-strain genomes for metagenomic binning, comparative biology and taxonomic classification.</title>
        <authorList>
            <person name="Goeker M."/>
        </authorList>
    </citation>
    <scope>NUCLEOTIDE SEQUENCE [LARGE SCALE GENOMIC DNA]</scope>
    <source>
        <strain evidence="2 3">DSM 29568</strain>
    </source>
</reference>
<keyword evidence="1" id="KW-1133">Transmembrane helix</keyword>
<evidence type="ECO:0000313" key="3">
    <source>
        <dbReference type="Proteomes" id="UP000553034"/>
    </source>
</evidence>
<sequence>MSQNYSFKKYSYKGSGLILIAIGTGFPILIALDYGISIFTTWIGLLPIVFFLAMLLIGTIQLYYLEINQQQIFVKNLILFWFCKAYPKNEIQEISYYARGGRKNFKEGIQIKLIHRRNKKCYLMTSYAEPFWSKMEEKLETHNYPYTVKK</sequence>